<comment type="subcellular location">
    <subcellularLocation>
        <location evidence="1">Cytoplasm</location>
        <location evidence="1">Cytoskeleton</location>
    </subcellularLocation>
</comment>
<gene>
    <name evidence="9" type="ORF">PXEA_LOCUS36952</name>
</gene>
<evidence type="ECO:0000313" key="10">
    <source>
        <dbReference type="Proteomes" id="UP000784294"/>
    </source>
</evidence>
<sequence>MSPQDSGQNIRVVVRCRYGRSGSGKTYTMTGERSDTLRYGCEMDPVIGLVPRALSDIFNYLESIDSLGGRTKTSIIATISPSNLRLDKTLSTLDYAHHAKNIQNRPEVNTCLSRKEMVRSYNDELERLRRDNL</sequence>
<dbReference type="GO" id="GO:0072686">
    <property type="term" value="C:mitotic spindle"/>
    <property type="evidence" value="ECO:0007669"/>
    <property type="project" value="TreeGrafter"/>
</dbReference>
<dbReference type="GO" id="GO:0005876">
    <property type="term" value="C:spindle microtubule"/>
    <property type="evidence" value="ECO:0007669"/>
    <property type="project" value="TreeGrafter"/>
</dbReference>
<keyword evidence="6" id="KW-0206">Cytoskeleton</keyword>
<organism evidence="9 10">
    <name type="scientific">Protopolystoma xenopodis</name>
    <dbReference type="NCBI Taxonomy" id="117903"/>
    <lineage>
        <taxon>Eukaryota</taxon>
        <taxon>Metazoa</taxon>
        <taxon>Spiralia</taxon>
        <taxon>Lophotrochozoa</taxon>
        <taxon>Platyhelminthes</taxon>
        <taxon>Monogenea</taxon>
        <taxon>Polyopisthocotylea</taxon>
        <taxon>Polystomatidea</taxon>
        <taxon>Polystomatidae</taxon>
        <taxon>Protopolystoma</taxon>
    </lineage>
</organism>
<dbReference type="GO" id="GO:0007018">
    <property type="term" value="P:microtubule-based movement"/>
    <property type="evidence" value="ECO:0007669"/>
    <property type="project" value="InterPro"/>
</dbReference>
<dbReference type="AlphaFoldDB" id="A0A3S5B903"/>
<keyword evidence="3" id="KW-0547">Nucleotide-binding</keyword>
<evidence type="ECO:0000256" key="6">
    <source>
        <dbReference type="ARBA" id="ARBA00023212"/>
    </source>
</evidence>
<dbReference type="PANTHER" id="PTHR47970">
    <property type="entry name" value="KINESIN-LIKE PROTEIN KIF11"/>
    <property type="match status" value="1"/>
</dbReference>
<dbReference type="InterPro" id="IPR001752">
    <property type="entry name" value="Kinesin_motor_dom"/>
</dbReference>
<dbReference type="GO" id="GO:0008574">
    <property type="term" value="F:plus-end-directed microtubule motor activity"/>
    <property type="evidence" value="ECO:0007669"/>
    <property type="project" value="TreeGrafter"/>
</dbReference>
<name>A0A3S5B903_9PLAT</name>
<dbReference type="GO" id="GO:0005524">
    <property type="term" value="F:ATP binding"/>
    <property type="evidence" value="ECO:0007669"/>
    <property type="project" value="UniProtKB-KW"/>
</dbReference>
<dbReference type="Proteomes" id="UP000784294">
    <property type="component" value="Unassembled WGS sequence"/>
</dbReference>
<dbReference type="InterPro" id="IPR027417">
    <property type="entry name" value="P-loop_NTPase"/>
</dbReference>
<dbReference type="InterPro" id="IPR036961">
    <property type="entry name" value="Kinesin_motor_dom_sf"/>
</dbReference>
<dbReference type="PANTHER" id="PTHR47970:SF12">
    <property type="entry name" value="KINESIN FAMILY MEMBER 11"/>
    <property type="match status" value="1"/>
</dbReference>
<keyword evidence="10" id="KW-1185">Reference proteome</keyword>
<dbReference type="Pfam" id="PF00225">
    <property type="entry name" value="Kinesin"/>
    <property type="match status" value="2"/>
</dbReference>
<feature type="domain" description="Kinesin motor" evidence="8">
    <location>
        <begin position="65"/>
        <end position="102"/>
    </location>
</feature>
<keyword evidence="2" id="KW-0963">Cytoplasm</keyword>
<dbReference type="GO" id="GO:0051231">
    <property type="term" value="P:spindle elongation"/>
    <property type="evidence" value="ECO:0007669"/>
    <property type="project" value="TreeGrafter"/>
</dbReference>
<dbReference type="EMBL" id="CAAALY010282234">
    <property type="protein sequence ID" value="VEL43512.1"/>
    <property type="molecule type" value="Genomic_DNA"/>
</dbReference>
<accession>A0A3S5B903</accession>
<dbReference type="Gene3D" id="3.40.850.10">
    <property type="entry name" value="Kinesin motor domain"/>
    <property type="match status" value="2"/>
</dbReference>
<evidence type="ECO:0000256" key="3">
    <source>
        <dbReference type="ARBA" id="ARBA00022741"/>
    </source>
</evidence>
<comment type="similarity">
    <text evidence="7">Belongs to the TRAFAC class myosin-kinesin ATPase superfamily. Kinesin family.</text>
</comment>
<protein>
    <recommendedName>
        <fullName evidence="8">Kinesin motor domain-containing protein</fullName>
    </recommendedName>
</protein>
<evidence type="ECO:0000256" key="7">
    <source>
        <dbReference type="PROSITE-ProRule" id="PRU00283"/>
    </source>
</evidence>
<reference evidence="9" key="1">
    <citation type="submission" date="2018-11" db="EMBL/GenBank/DDBJ databases">
        <authorList>
            <consortium name="Pathogen Informatics"/>
        </authorList>
    </citation>
    <scope>NUCLEOTIDE SEQUENCE</scope>
</reference>
<evidence type="ECO:0000313" key="9">
    <source>
        <dbReference type="EMBL" id="VEL43512.1"/>
    </source>
</evidence>
<evidence type="ECO:0000256" key="4">
    <source>
        <dbReference type="ARBA" id="ARBA00022840"/>
    </source>
</evidence>
<dbReference type="GO" id="GO:0008017">
    <property type="term" value="F:microtubule binding"/>
    <property type="evidence" value="ECO:0007669"/>
    <property type="project" value="InterPro"/>
</dbReference>
<keyword evidence="4" id="KW-0067">ATP-binding</keyword>
<proteinExistence type="inferred from homology"/>
<dbReference type="GO" id="GO:0090307">
    <property type="term" value="P:mitotic spindle assembly"/>
    <property type="evidence" value="ECO:0007669"/>
    <property type="project" value="TreeGrafter"/>
</dbReference>
<comment type="caution">
    <text evidence="9">The sequence shown here is derived from an EMBL/GenBank/DDBJ whole genome shotgun (WGS) entry which is preliminary data.</text>
</comment>
<dbReference type="PROSITE" id="PS50067">
    <property type="entry name" value="KINESIN_MOTOR_2"/>
    <property type="match status" value="1"/>
</dbReference>
<dbReference type="SMART" id="SM00129">
    <property type="entry name" value="KISc"/>
    <property type="match status" value="1"/>
</dbReference>
<keyword evidence="5" id="KW-0505">Motor protein</keyword>
<dbReference type="GO" id="GO:0005634">
    <property type="term" value="C:nucleus"/>
    <property type="evidence" value="ECO:0007669"/>
    <property type="project" value="TreeGrafter"/>
</dbReference>
<dbReference type="SUPFAM" id="SSF52540">
    <property type="entry name" value="P-loop containing nucleoside triphosphate hydrolases"/>
    <property type="match status" value="2"/>
</dbReference>
<comment type="caution">
    <text evidence="7">Lacks conserved residue(s) required for the propagation of feature annotation.</text>
</comment>
<dbReference type="InterPro" id="IPR047149">
    <property type="entry name" value="KIF11-like"/>
</dbReference>
<evidence type="ECO:0000256" key="5">
    <source>
        <dbReference type="ARBA" id="ARBA00023175"/>
    </source>
</evidence>
<evidence type="ECO:0000256" key="1">
    <source>
        <dbReference type="ARBA" id="ARBA00004245"/>
    </source>
</evidence>
<dbReference type="OrthoDB" id="3176171at2759"/>
<evidence type="ECO:0000256" key="2">
    <source>
        <dbReference type="ARBA" id="ARBA00022490"/>
    </source>
</evidence>
<evidence type="ECO:0000259" key="8">
    <source>
        <dbReference type="PROSITE" id="PS50067"/>
    </source>
</evidence>